<dbReference type="SMART" id="SM00257">
    <property type="entry name" value="LysM"/>
    <property type="match status" value="1"/>
</dbReference>
<protein>
    <submittedName>
        <fullName evidence="2">LysM peptidoglycan-binding domain-containing protein</fullName>
    </submittedName>
</protein>
<accession>A0A847SGS3</accession>
<dbReference type="Gene3D" id="3.10.350.10">
    <property type="entry name" value="LysM domain"/>
    <property type="match status" value="1"/>
</dbReference>
<dbReference type="Pfam" id="PF01476">
    <property type="entry name" value="LysM"/>
    <property type="match status" value="1"/>
</dbReference>
<dbReference type="Proteomes" id="UP000587991">
    <property type="component" value="Unassembled WGS sequence"/>
</dbReference>
<feature type="domain" description="LysM" evidence="1">
    <location>
        <begin position="21"/>
        <end position="70"/>
    </location>
</feature>
<organism evidence="2 3">
    <name type="scientific">Leeia aquatica</name>
    <dbReference type="NCBI Taxonomy" id="2725557"/>
    <lineage>
        <taxon>Bacteria</taxon>
        <taxon>Pseudomonadati</taxon>
        <taxon>Pseudomonadota</taxon>
        <taxon>Betaproteobacteria</taxon>
        <taxon>Neisseriales</taxon>
        <taxon>Leeiaceae</taxon>
        <taxon>Leeia</taxon>
    </lineage>
</organism>
<reference evidence="2 3" key="1">
    <citation type="submission" date="2020-04" db="EMBL/GenBank/DDBJ databases">
        <title>Draft genome of Leeia sp. IMCC25680.</title>
        <authorList>
            <person name="Song J."/>
            <person name="Cho J.-C."/>
        </authorList>
    </citation>
    <scope>NUCLEOTIDE SEQUENCE [LARGE SCALE GENOMIC DNA]</scope>
    <source>
        <strain evidence="2 3">IMCC25680</strain>
    </source>
</reference>
<dbReference type="EMBL" id="JABAIM010000004">
    <property type="protein sequence ID" value="NLR76576.1"/>
    <property type="molecule type" value="Genomic_DNA"/>
</dbReference>
<evidence type="ECO:0000313" key="3">
    <source>
        <dbReference type="Proteomes" id="UP000587991"/>
    </source>
</evidence>
<name>A0A847SGS3_9NEIS</name>
<dbReference type="InterPro" id="IPR036779">
    <property type="entry name" value="LysM_dom_sf"/>
</dbReference>
<dbReference type="AlphaFoldDB" id="A0A847SGS3"/>
<dbReference type="PANTHER" id="PTHR34700">
    <property type="entry name" value="POTASSIUM BINDING PROTEIN KBP"/>
    <property type="match status" value="1"/>
</dbReference>
<dbReference type="SUPFAM" id="SSF54106">
    <property type="entry name" value="LysM domain"/>
    <property type="match status" value="1"/>
</dbReference>
<gene>
    <name evidence="2" type="ORF">HF682_15520</name>
</gene>
<proteinExistence type="predicted"/>
<sequence length="339" mass="37623">MLAALGLAKADTLQLQDNHPNTYTVRRGDTLWDISGKFLKQPWRWPEIWNMNRDEIKNPHWIYPGDLIVLDMVDGQPRLSVSRGATMKGGTIKVRPQVRIEGLDGDAIPTIASSIIDPFLSQPKVITNEQLLTSPRIGAGGELRVVFGAGDYVYAEGLDGQKQGSVWQIYRQGKALKDPADKDEKIILGHEALYLGDARLDVVGKVSKLTILRAEREITYHDRLLAAPEPSLRNYQPHAPSFQLNAQVVSSYGDMAEVGQYFMVVLNKGALDGIEVGHVLQALKAPRLMQKVNSSDPDLYTLPEVAGEVMVFRVFDHLSYALVMRSTDVIKARDVVVSP</sequence>
<dbReference type="CDD" id="cd00118">
    <property type="entry name" value="LysM"/>
    <property type="match status" value="1"/>
</dbReference>
<evidence type="ECO:0000313" key="2">
    <source>
        <dbReference type="EMBL" id="NLR76576.1"/>
    </source>
</evidence>
<keyword evidence="3" id="KW-1185">Reference proteome</keyword>
<dbReference type="InterPro" id="IPR052196">
    <property type="entry name" value="Bact_Kbp"/>
</dbReference>
<evidence type="ECO:0000259" key="1">
    <source>
        <dbReference type="PROSITE" id="PS51782"/>
    </source>
</evidence>
<dbReference type="RefSeq" id="WP_168878247.1">
    <property type="nucleotide sequence ID" value="NZ_JABAIM010000004.1"/>
</dbReference>
<dbReference type="InterPro" id="IPR018392">
    <property type="entry name" value="LysM"/>
</dbReference>
<dbReference type="PROSITE" id="PS51782">
    <property type="entry name" value="LYSM"/>
    <property type="match status" value="1"/>
</dbReference>
<comment type="caution">
    <text evidence="2">The sequence shown here is derived from an EMBL/GenBank/DDBJ whole genome shotgun (WGS) entry which is preliminary data.</text>
</comment>
<dbReference type="PANTHER" id="PTHR34700:SF4">
    <property type="entry name" value="PHAGE-LIKE ELEMENT PBSX PROTEIN XKDP"/>
    <property type="match status" value="1"/>
</dbReference>